<evidence type="ECO:0000313" key="1">
    <source>
        <dbReference type="EMBL" id="CCG00687.1"/>
    </source>
</evidence>
<proteinExistence type="predicted"/>
<protein>
    <submittedName>
        <fullName evidence="1">Uncharacterized protein</fullName>
    </submittedName>
</protein>
<dbReference type="AlphaFoldDB" id="H6RI26"/>
<gene>
    <name evidence="1" type="ORF">VIS_S3DMC60026</name>
</gene>
<organism evidence="1">
    <name type="scientific">uncultured Flavobacteriia bacterium</name>
    <dbReference type="NCBI Taxonomy" id="212695"/>
    <lineage>
        <taxon>Bacteria</taxon>
        <taxon>Pseudomonadati</taxon>
        <taxon>Bacteroidota</taxon>
        <taxon>Flavobacteriia</taxon>
        <taxon>environmental samples</taxon>
    </lineage>
</organism>
<sequence length="47" mass="5308">MSENIRIYISIQKYTFQGFGGKYKLDISCNLEMSYGNFVSGCDTDLG</sequence>
<name>H6RI26_9BACT</name>
<reference evidence="1" key="2">
    <citation type="submission" date="2012-02" db="EMBL/GenBank/DDBJ databases">
        <authorList>
            <person name="Genoscope - CEA"/>
        </authorList>
    </citation>
    <scope>NUCLEOTIDE SEQUENCE</scope>
</reference>
<dbReference type="EMBL" id="FO117615">
    <property type="protein sequence ID" value="CCG00687.1"/>
    <property type="molecule type" value="Genomic_DNA"/>
</dbReference>
<accession>H6RI26</accession>
<reference evidence="1" key="1">
    <citation type="journal article" date="2012" name="Environ. Microbiol.">
        <title>Genomic content of uncultured Bacteroidetes from contrasting oceanic provinces in the North Atlantic Ocean.</title>
        <authorList>
            <person name="Gomez-Pereira P.R."/>
            <person name="Schuler M."/>
            <person name="Fuchs B.M."/>
            <person name="Bennke C."/>
            <person name="Teeling H."/>
            <person name="Waldmann J."/>
            <person name="Richter M."/>
            <person name="Barbe V."/>
            <person name="Bataille E."/>
            <person name="Glockner F.O."/>
            <person name="Amann R."/>
        </authorList>
    </citation>
    <scope>NUCLEOTIDE SEQUENCE</scope>
</reference>